<evidence type="ECO:0000259" key="16">
    <source>
        <dbReference type="Pfam" id="PF02563"/>
    </source>
</evidence>
<keyword evidence="13" id="KW-0998">Cell outer membrane</keyword>
<keyword evidence="10" id="KW-0626">Porin</keyword>
<keyword evidence="12" id="KW-0564">Palmitate</keyword>
<reference evidence="18" key="1">
    <citation type="submission" date="2021-04" db="EMBL/GenBank/DDBJ databases">
        <title>Luteolibacter sp. 32A isolated from the skin of an Anderson's salamander (Ambystoma andersonii).</title>
        <authorList>
            <person name="Spergser J."/>
            <person name="Busse H.-J."/>
        </authorList>
    </citation>
    <scope>NUCLEOTIDE SEQUENCE</scope>
    <source>
        <strain evidence="18">32A</strain>
    </source>
</reference>
<dbReference type="Proteomes" id="UP000676169">
    <property type="component" value="Chromosome"/>
</dbReference>
<dbReference type="InterPro" id="IPR003715">
    <property type="entry name" value="Poly_export_N"/>
</dbReference>
<dbReference type="AlphaFoldDB" id="A0A975G6D8"/>
<sequence length="186" mass="19899">MMRFLIGLLACLPLLVRAAEENAGKSSGVIGRMDTVEITVFREEELATRGQLSADGSITMPLIGTVHLQGLTTDQAAKAIEQKLKDGYLVRPQVSVSIGARIRRTITVLGQAQNPGVFELPANRQLSLVEAVGMAGGVTRIGNARKLTLKRGGAVQQVDLKEITTGKAKDIPLRDGDVINIPESLF</sequence>
<dbReference type="GO" id="GO:0046930">
    <property type="term" value="C:pore complex"/>
    <property type="evidence" value="ECO:0007669"/>
    <property type="project" value="UniProtKB-KW"/>
</dbReference>
<evidence type="ECO:0000256" key="15">
    <source>
        <dbReference type="SAM" id="SignalP"/>
    </source>
</evidence>
<dbReference type="PANTHER" id="PTHR33619:SF3">
    <property type="entry name" value="POLYSACCHARIDE EXPORT PROTEIN GFCE-RELATED"/>
    <property type="match status" value="1"/>
</dbReference>
<evidence type="ECO:0000256" key="4">
    <source>
        <dbReference type="ARBA" id="ARBA00022452"/>
    </source>
</evidence>
<evidence type="ECO:0000256" key="1">
    <source>
        <dbReference type="ARBA" id="ARBA00004571"/>
    </source>
</evidence>
<keyword evidence="19" id="KW-1185">Reference proteome</keyword>
<protein>
    <submittedName>
        <fullName evidence="18">Polysaccharide export protein</fullName>
    </submittedName>
</protein>
<evidence type="ECO:0000256" key="8">
    <source>
        <dbReference type="ARBA" id="ARBA00023047"/>
    </source>
</evidence>
<dbReference type="GO" id="GO:0006811">
    <property type="term" value="P:monoatomic ion transport"/>
    <property type="evidence" value="ECO:0007669"/>
    <property type="project" value="UniProtKB-KW"/>
</dbReference>
<evidence type="ECO:0000256" key="7">
    <source>
        <dbReference type="ARBA" id="ARBA00022729"/>
    </source>
</evidence>
<evidence type="ECO:0000313" key="19">
    <source>
        <dbReference type="Proteomes" id="UP000676169"/>
    </source>
</evidence>
<organism evidence="18 19">
    <name type="scientific">Luteolibacter ambystomatis</name>
    <dbReference type="NCBI Taxonomy" id="2824561"/>
    <lineage>
        <taxon>Bacteria</taxon>
        <taxon>Pseudomonadati</taxon>
        <taxon>Verrucomicrobiota</taxon>
        <taxon>Verrucomicrobiia</taxon>
        <taxon>Verrucomicrobiales</taxon>
        <taxon>Verrucomicrobiaceae</taxon>
        <taxon>Luteolibacter</taxon>
    </lineage>
</organism>
<keyword evidence="14" id="KW-0449">Lipoprotein</keyword>
<keyword evidence="8" id="KW-0625">Polysaccharide transport</keyword>
<evidence type="ECO:0000256" key="6">
    <source>
        <dbReference type="ARBA" id="ARBA00022692"/>
    </source>
</evidence>
<dbReference type="EMBL" id="CP073100">
    <property type="protein sequence ID" value="QUE49611.1"/>
    <property type="molecule type" value="Genomic_DNA"/>
</dbReference>
<gene>
    <name evidence="18" type="ORF">KBB96_12085</name>
</gene>
<keyword evidence="9" id="KW-0406">Ion transport</keyword>
<dbReference type="GO" id="GO:0015159">
    <property type="term" value="F:polysaccharide transmembrane transporter activity"/>
    <property type="evidence" value="ECO:0007669"/>
    <property type="project" value="InterPro"/>
</dbReference>
<feature type="chain" id="PRO_5037547703" evidence="15">
    <location>
        <begin position="19"/>
        <end position="186"/>
    </location>
</feature>
<dbReference type="Pfam" id="PF02563">
    <property type="entry name" value="Poly_export"/>
    <property type="match status" value="1"/>
</dbReference>
<accession>A0A975G6D8</accession>
<comment type="subcellular location">
    <subcellularLocation>
        <location evidence="1">Cell outer membrane</location>
        <topology evidence="1">Multi-pass membrane protein</topology>
    </subcellularLocation>
</comment>
<evidence type="ECO:0000256" key="2">
    <source>
        <dbReference type="ARBA" id="ARBA00009450"/>
    </source>
</evidence>
<proteinExistence type="inferred from homology"/>
<evidence type="ECO:0000256" key="11">
    <source>
        <dbReference type="ARBA" id="ARBA00023136"/>
    </source>
</evidence>
<evidence type="ECO:0000259" key="17">
    <source>
        <dbReference type="Pfam" id="PF22461"/>
    </source>
</evidence>
<feature type="signal peptide" evidence="15">
    <location>
        <begin position="1"/>
        <end position="18"/>
    </location>
</feature>
<feature type="domain" description="SLBB" evidence="17">
    <location>
        <begin position="106"/>
        <end position="181"/>
    </location>
</feature>
<dbReference type="KEGG" id="lamb:KBB96_12085"/>
<evidence type="ECO:0000313" key="18">
    <source>
        <dbReference type="EMBL" id="QUE49611.1"/>
    </source>
</evidence>
<evidence type="ECO:0000256" key="10">
    <source>
        <dbReference type="ARBA" id="ARBA00023114"/>
    </source>
</evidence>
<dbReference type="Pfam" id="PF22461">
    <property type="entry name" value="SLBB_2"/>
    <property type="match status" value="1"/>
</dbReference>
<feature type="domain" description="Polysaccharide export protein N-terminal" evidence="16">
    <location>
        <begin position="27"/>
        <end position="98"/>
    </location>
</feature>
<dbReference type="InterPro" id="IPR049712">
    <property type="entry name" value="Poly_export"/>
</dbReference>
<comment type="similarity">
    <text evidence="2">Belongs to the BexD/CtrA/VexA family.</text>
</comment>
<dbReference type="InterPro" id="IPR054765">
    <property type="entry name" value="SLBB_dom"/>
</dbReference>
<name>A0A975G6D8_9BACT</name>
<keyword evidence="11" id="KW-0472">Membrane</keyword>
<evidence type="ECO:0000256" key="12">
    <source>
        <dbReference type="ARBA" id="ARBA00023139"/>
    </source>
</evidence>
<evidence type="ECO:0000256" key="3">
    <source>
        <dbReference type="ARBA" id="ARBA00022448"/>
    </source>
</evidence>
<dbReference type="Gene3D" id="3.30.1950.10">
    <property type="entry name" value="wza like domain"/>
    <property type="match status" value="1"/>
</dbReference>
<keyword evidence="6" id="KW-0812">Transmembrane</keyword>
<dbReference type="PANTHER" id="PTHR33619">
    <property type="entry name" value="POLYSACCHARIDE EXPORT PROTEIN GFCE-RELATED"/>
    <property type="match status" value="1"/>
</dbReference>
<dbReference type="GO" id="GO:0009279">
    <property type="term" value="C:cell outer membrane"/>
    <property type="evidence" value="ECO:0007669"/>
    <property type="project" value="UniProtKB-SubCell"/>
</dbReference>
<keyword evidence="4" id="KW-1134">Transmembrane beta strand</keyword>
<evidence type="ECO:0000256" key="14">
    <source>
        <dbReference type="ARBA" id="ARBA00023288"/>
    </source>
</evidence>
<keyword evidence="3" id="KW-0813">Transport</keyword>
<evidence type="ECO:0000256" key="13">
    <source>
        <dbReference type="ARBA" id="ARBA00023237"/>
    </source>
</evidence>
<dbReference type="GO" id="GO:0015288">
    <property type="term" value="F:porin activity"/>
    <property type="evidence" value="ECO:0007669"/>
    <property type="project" value="UniProtKB-KW"/>
</dbReference>
<keyword evidence="7 15" id="KW-0732">Signal</keyword>
<keyword evidence="5" id="KW-0762">Sugar transport</keyword>
<evidence type="ECO:0000256" key="9">
    <source>
        <dbReference type="ARBA" id="ARBA00023065"/>
    </source>
</evidence>
<evidence type="ECO:0000256" key="5">
    <source>
        <dbReference type="ARBA" id="ARBA00022597"/>
    </source>
</evidence>
<dbReference type="Gene3D" id="3.10.560.10">
    <property type="entry name" value="Outer membrane lipoprotein wza domain like"/>
    <property type="match status" value="1"/>
</dbReference>